<reference evidence="2 3" key="1">
    <citation type="journal article" date="2015" name="Nature">
        <title>rRNA introns, odd ribosomes, and small enigmatic genomes across a large radiation of phyla.</title>
        <authorList>
            <person name="Brown C.T."/>
            <person name="Hug L.A."/>
            <person name="Thomas B.C."/>
            <person name="Sharon I."/>
            <person name="Castelle C.J."/>
            <person name="Singh A."/>
            <person name="Wilkins M.J."/>
            <person name="Williams K.H."/>
            <person name="Banfield J.F."/>
        </authorList>
    </citation>
    <scope>NUCLEOTIDE SEQUENCE [LARGE SCALE GENOMIC DNA]</scope>
</reference>
<proteinExistence type="predicted"/>
<sequence>MNQKRKMQLPESLRSYFWDVKFEDLDLKKSRTFILKRVLDRGNTKALSWLRQNYTNQEIEKLLLTSRDISPKTANFWSLFLGIDKRKVVCLQKPYSPIQFGLSS</sequence>
<gene>
    <name evidence="2" type="ORF">UU14_C0045G0008</name>
</gene>
<accession>A0A0G0VFB5</accession>
<evidence type="ECO:0000259" key="1">
    <source>
        <dbReference type="Pfam" id="PF21956"/>
    </source>
</evidence>
<evidence type="ECO:0000313" key="3">
    <source>
        <dbReference type="Proteomes" id="UP000034664"/>
    </source>
</evidence>
<evidence type="ECO:0000313" key="2">
    <source>
        <dbReference type="EMBL" id="KKR70745.1"/>
    </source>
</evidence>
<dbReference type="AlphaFoldDB" id="A0A0G0VFB5"/>
<dbReference type="Proteomes" id="UP000034664">
    <property type="component" value="Unassembled WGS sequence"/>
</dbReference>
<dbReference type="InterPro" id="IPR053830">
    <property type="entry name" value="DUF6922"/>
</dbReference>
<name>A0A0G0VFB5_9BACT</name>
<protein>
    <recommendedName>
        <fullName evidence="1">DUF6922 domain-containing protein</fullName>
    </recommendedName>
</protein>
<dbReference type="EMBL" id="LBZM01000045">
    <property type="protein sequence ID" value="KKR70745.1"/>
    <property type="molecule type" value="Genomic_DNA"/>
</dbReference>
<comment type="caution">
    <text evidence="2">The sequence shown here is derived from an EMBL/GenBank/DDBJ whole genome shotgun (WGS) entry which is preliminary data.</text>
</comment>
<feature type="domain" description="DUF6922" evidence="1">
    <location>
        <begin position="14"/>
        <end position="62"/>
    </location>
</feature>
<dbReference type="Pfam" id="PF21956">
    <property type="entry name" value="DUF6922"/>
    <property type="match status" value="1"/>
</dbReference>
<organism evidence="2 3">
    <name type="scientific">Candidatus Roizmanbacteria bacterium GW2011_GWB1_40_7</name>
    <dbReference type="NCBI Taxonomy" id="1618482"/>
    <lineage>
        <taxon>Bacteria</taxon>
        <taxon>Candidatus Roizmaniibacteriota</taxon>
    </lineage>
</organism>